<proteinExistence type="predicted"/>
<keyword evidence="2" id="KW-0812">Transmembrane</keyword>
<keyword evidence="2" id="KW-1133">Transmembrane helix</keyword>
<evidence type="ECO:0000256" key="2">
    <source>
        <dbReference type="SAM" id="Phobius"/>
    </source>
</evidence>
<feature type="region of interest" description="Disordered" evidence="1">
    <location>
        <begin position="205"/>
        <end position="255"/>
    </location>
</feature>
<accession>A0A5N5LUW1</accession>
<keyword evidence="2" id="KW-0472">Membrane</keyword>
<evidence type="ECO:0000256" key="1">
    <source>
        <dbReference type="SAM" id="MobiDB-lite"/>
    </source>
</evidence>
<feature type="compositionally biased region" description="Low complexity" evidence="1">
    <location>
        <begin position="297"/>
        <end position="308"/>
    </location>
</feature>
<feature type="region of interest" description="Disordered" evidence="1">
    <location>
        <begin position="281"/>
        <end position="322"/>
    </location>
</feature>
<sequence length="322" mass="34144">MSQNYVHLIAFALVAVLCVCTVTSVSGSAAGQAKDNVTCHGNCSESKSEIVNSTSQLNESTTPSADPPSPHSNSTHRHDHSNFTDTEGPEENKQNVTTRISTGSTTTRSATTGSTTTGSTTTGSTTTGSTTTGSTTTGSAATDSESGGNSRSTGIFFLILILIIIIILAVILYILWKKGKRYSFDLMNGEHDTPLTGVPIGTFEQTKGSTTNLDDIQEDNPDKTNPVANGCSGETPDQTSCSDQQNVPEEDSFTSDLNLNLNSPGKKVEFNLDLELIGVEPELEKQATDEPTDNDNENNNNDTNTGNDSADLFTEINLDDTQ</sequence>
<protein>
    <submittedName>
        <fullName evidence="4">Uncharacterized protein</fullName>
    </submittedName>
</protein>
<feature type="compositionally biased region" description="Polar residues" evidence="1">
    <location>
        <begin position="205"/>
        <end position="214"/>
    </location>
</feature>
<feature type="transmembrane region" description="Helical" evidence="2">
    <location>
        <begin position="154"/>
        <end position="176"/>
    </location>
</feature>
<feature type="compositionally biased region" description="Low complexity" evidence="1">
    <location>
        <begin position="97"/>
        <end position="148"/>
    </location>
</feature>
<feature type="compositionally biased region" description="Polar residues" evidence="1">
    <location>
        <begin position="50"/>
        <end position="64"/>
    </location>
</feature>
<evidence type="ECO:0000313" key="4">
    <source>
        <dbReference type="EMBL" id="KAB5546714.1"/>
    </source>
</evidence>
<feature type="signal peptide" evidence="3">
    <location>
        <begin position="1"/>
        <end position="24"/>
    </location>
</feature>
<evidence type="ECO:0000256" key="3">
    <source>
        <dbReference type="SAM" id="SignalP"/>
    </source>
</evidence>
<feature type="compositionally biased region" description="Polar residues" evidence="1">
    <location>
        <begin position="235"/>
        <end position="247"/>
    </location>
</feature>
<name>A0A5N5LUW1_PANHP</name>
<feature type="chain" id="PRO_5024418110" evidence="3">
    <location>
        <begin position="25"/>
        <end position="322"/>
    </location>
</feature>
<dbReference type="Proteomes" id="UP000327468">
    <property type="component" value="Chromosome 16"/>
</dbReference>
<keyword evidence="3" id="KW-0732">Signal</keyword>
<feature type="region of interest" description="Disordered" evidence="1">
    <location>
        <begin position="50"/>
        <end position="149"/>
    </location>
</feature>
<organism evidence="4 5">
    <name type="scientific">Pangasianodon hypophthalmus</name>
    <name type="common">Striped catfish</name>
    <name type="synonym">Helicophagus hypophthalmus</name>
    <dbReference type="NCBI Taxonomy" id="310915"/>
    <lineage>
        <taxon>Eukaryota</taxon>
        <taxon>Metazoa</taxon>
        <taxon>Chordata</taxon>
        <taxon>Craniata</taxon>
        <taxon>Vertebrata</taxon>
        <taxon>Euteleostomi</taxon>
        <taxon>Actinopterygii</taxon>
        <taxon>Neopterygii</taxon>
        <taxon>Teleostei</taxon>
        <taxon>Ostariophysi</taxon>
        <taxon>Siluriformes</taxon>
        <taxon>Pangasiidae</taxon>
        <taxon>Pangasianodon</taxon>
    </lineage>
</organism>
<reference evidence="4 5" key="1">
    <citation type="submission" date="2019-06" db="EMBL/GenBank/DDBJ databases">
        <title>A chromosome-scale genome assembly of the striped catfish, Pangasianodon hypophthalmus.</title>
        <authorList>
            <person name="Wen M."/>
            <person name="Zahm M."/>
            <person name="Roques C."/>
            <person name="Cabau C."/>
            <person name="Klopp C."/>
            <person name="Donnadieu C."/>
            <person name="Jouanno E."/>
            <person name="Avarre J.-C."/>
            <person name="Campet M."/>
            <person name="Ha T.T.T."/>
            <person name="Dugue R."/>
            <person name="Lampietro C."/>
            <person name="Louis A."/>
            <person name="Herpin A."/>
            <person name="Echchiki A."/>
            <person name="Berthelot C."/>
            <person name="Parey E."/>
            <person name="Roest-Crollius H."/>
            <person name="Braasch I."/>
            <person name="Postlethwait J."/>
            <person name="Bobe J."/>
            <person name="Montfort J."/>
            <person name="Bouchez O."/>
            <person name="Begum T."/>
            <person name="Schartl M."/>
            <person name="Guiguen Y."/>
        </authorList>
    </citation>
    <scope>NUCLEOTIDE SEQUENCE [LARGE SCALE GENOMIC DNA]</scope>
    <source>
        <strain evidence="4 5">Indonesia</strain>
        <tissue evidence="4">Blood</tissue>
    </source>
</reference>
<dbReference type="AlphaFoldDB" id="A0A5N5LUW1"/>
<evidence type="ECO:0000313" key="5">
    <source>
        <dbReference type="Proteomes" id="UP000327468"/>
    </source>
</evidence>
<dbReference type="EMBL" id="VFJC01000017">
    <property type="protein sequence ID" value="KAB5546714.1"/>
    <property type="molecule type" value="Genomic_DNA"/>
</dbReference>
<keyword evidence="5" id="KW-1185">Reference proteome</keyword>
<comment type="caution">
    <text evidence="4">The sequence shown here is derived from an EMBL/GenBank/DDBJ whole genome shotgun (WGS) entry which is preliminary data.</text>
</comment>
<gene>
    <name evidence="4" type="ORF">PHYPO_G00075170</name>
</gene>